<dbReference type="AlphaFoldDB" id="A0A4R3N234"/>
<sequence>MDDARRRGYLDALGVTIWERRAPLAAVADQIEIAPVAPEPISPPLPSPPEPVQTKLERLPLPSREGAGGRGAERLPPIEIEPDPMPFDRFDESGCSPALLDAWDAIAHLPPASDRPGNAIERMDWETLEATVTGCRACGLCATRTRTVFGVGRRDADLMIIGEAPGADEDREGEPFVGRAGQLLTRMLAAIGFSREQVYIANVLKCRPPGNRDPHADEVLHCEGYLLRQVALVQPRVILAAGRIAAQQLLKTDVTVGRLRGRWFSFGPSAIPLRVTYHPAYLLRSPDQKAKAWEDLTRIRRRLDGADA</sequence>
<keyword evidence="5" id="KW-0004">4Fe-4S</keyword>
<dbReference type="SMART" id="SM00987">
    <property type="entry name" value="UreE_C"/>
    <property type="match status" value="1"/>
</dbReference>
<dbReference type="Proteomes" id="UP000295717">
    <property type="component" value="Unassembled WGS sequence"/>
</dbReference>
<evidence type="ECO:0000256" key="3">
    <source>
        <dbReference type="ARBA" id="ARBA00012030"/>
    </source>
</evidence>
<name>A0A4R3N234_9GAMM</name>
<feature type="domain" description="Uracil-DNA glycosylase-like" evidence="12">
    <location>
        <begin position="149"/>
        <end position="297"/>
    </location>
</feature>
<comment type="caution">
    <text evidence="13">The sequence shown here is derived from an EMBL/GenBank/DDBJ whole genome shotgun (WGS) entry which is preliminary data.</text>
</comment>
<evidence type="ECO:0000259" key="12">
    <source>
        <dbReference type="SMART" id="SM00986"/>
    </source>
</evidence>
<accession>A0A4R3N234</accession>
<evidence type="ECO:0000256" key="5">
    <source>
        <dbReference type="ARBA" id="ARBA00022485"/>
    </source>
</evidence>
<evidence type="ECO:0000256" key="1">
    <source>
        <dbReference type="ARBA" id="ARBA00001400"/>
    </source>
</evidence>
<evidence type="ECO:0000256" key="8">
    <source>
        <dbReference type="ARBA" id="ARBA00022801"/>
    </source>
</evidence>
<dbReference type="EMBL" id="SMAO01000003">
    <property type="protein sequence ID" value="TCT22006.1"/>
    <property type="molecule type" value="Genomic_DNA"/>
</dbReference>
<keyword evidence="8" id="KW-0378">Hydrolase</keyword>
<keyword evidence="14" id="KW-1185">Reference proteome</keyword>
<protein>
    <recommendedName>
        <fullName evidence="4">Type-4 uracil-DNA glycosylase</fullName>
        <ecNumber evidence="3">3.2.2.27</ecNumber>
    </recommendedName>
</protein>
<dbReference type="InterPro" id="IPR036895">
    <property type="entry name" value="Uracil-DNA_glycosylase-like_sf"/>
</dbReference>
<dbReference type="GO" id="GO:0004844">
    <property type="term" value="F:uracil DNA N-glycosylase activity"/>
    <property type="evidence" value="ECO:0007669"/>
    <property type="project" value="UniProtKB-EC"/>
</dbReference>
<gene>
    <name evidence="13" type="ORF">EDC35_103104</name>
</gene>
<keyword evidence="6" id="KW-0479">Metal-binding</keyword>
<evidence type="ECO:0000256" key="2">
    <source>
        <dbReference type="ARBA" id="ARBA00006521"/>
    </source>
</evidence>
<dbReference type="InterPro" id="IPR005122">
    <property type="entry name" value="Uracil-DNA_glycosylase-like"/>
</dbReference>
<evidence type="ECO:0000256" key="7">
    <source>
        <dbReference type="ARBA" id="ARBA00022763"/>
    </source>
</evidence>
<evidence type="ECO:0000256" key="6">
    <source>
        <dbReference type="ARBA" id="ARBA00022723"/>
    </source>
</evidence>
<dbReference type="GO" id="GO:0051539">
    <property type="term" value="F:4 iron, 4 sulfur cluster binding"/>
    <property type="evidence" value="ECO:0007669"/>
    <property type="project" value="UniProtKB-KW"/>
</dbReference>
<dbReference type="NCBIfam" id="TIGR00758">
    <property type="entry name" value="UDG_fam4"/>
    <property type="match status" value="1"/>
</dbReference>
<comment type="catalytic activity">
    <reaction evidence="1">
        <text>Hydrolyzes single-stranded DNA or mismatched double-stranded DNA and polynucleotides, releasing free uracil.</text>
        <dbReference type="EC" id="3.2.2.27"/>
    </reaction>
</comment>
<organism evidence="13 14">
    <name type="scientific">Thiobaca trueperi</name>
    <dbReference type="NCBI Taxonomy" id="127458"/>
    <lineage>
        <taxon>Bacteria</taxon>
        <taxon>Pseudomonadati</taxon>
        <taxon>Pseudomonadota</taxon>
        <taxon>Gammaproteobacteria</taxon>
        <taxon>Chromatiales</taxon>
        <taxon>Chromatiaceae</taxon>
        <taxon>Thiobaca</taxon>
    </lineage>
</organism>
<dbReference type="OrthoDB" id="5290748at2"/>
<keyword evidence="9" id="KW-0408">Iron</keyword>
<evidence type="ECO:0000256" key="9">
    <source>
        <dbReference type="ARBA" id="ARBA00023004"/>
    </source>
</evidence>
<dbReference type="PANTHER" id="PTHR33693:SF1">
    <property type="entry name" value="TYPE-4 URACIL-DNA GLYCOSYLASE"/>
    <property type="match status" value="1"/>
</dbReference>
<dbReference type="PANTHER" id="PTHR33693">
    <property type="entry name" value="TYPE-5 URACIL-DNA GLYCOSYLASE"/>
    <property type="match status" value="1"/>
</dbReference>
<dbReference type="EC" id="3.2.2.27" evidence="3"/>
<evidence type="ECO:0000256" key="11">
    <source>
        <dbReference type="ARBA" id="ARBA00023204"/>
    </source>
</evidence>
<evidence type="ECO:0000313" key="13">
    <source>
        <dbReference type="EMBL" id="TCT22006.1"/>
    </source>
</evidence>
<evidence type="ECO:0000256" key="4">
    <source>
        <dbReference type="ARBA" id="ARBA00019403"/>
    </source>
</evidence>
<dbReference type="GO" id="GO:0046872">
    <property type="term" value="F:metal ion binding"/>
    <property type="evidence" value="ECO:0007669"/>
    <property type="project" value="UniProtKB-KW"/>
</dbReference>
<dbReference type="SMART" id="SM00986">
    <property type="entry name" value="UDG"/>
    <property type="match status" value="1"/>
</dbReference>
<dbReference type="InterPro" id="IPR051536">
    <property type="entry name" value="UDG_Type-4/5"/>
</dbReference>
<dbReference type="Pfam" id="PF03167">
    <property type="entry name" value="UDG"/>
    <property type="match status" value="1"/>
</dbReference>
<dbReference type="InterPro" id="IPR005273">
    <property type="entry name" value="Ura-DNA_glyco_family4"/>
</dbReference>
<dbReference type="GO" id="GO:0006281">
    <property type="term" value="P:DNA repair"/>
    <property type="evidence" value="ECO:0007669"/>
    <property type="project" value="UniProtKB-KW"/>
</dbReference>
<keyword evidence="7" id="KW-0227">DNA damage</keyword>
<dbReference type="Gene3D" id="3.40.470.10">
    <property type="entry name" value="Uracil-DNA glycosylase-like domain"/>
    <property type="match status" value="1"/>
</dbReference>
<proteinExistence type="inferred from homology"/>
<evidence type="ECO:0000313" key="14">
    <source>
        <dbReference type="Proteomes" id="UP000295717"/>
    </source>
</evidence>
<comment type="similarity">
    <text evidence="2">Belongs to the uracil-DNA glycosylase (UDG) superfamily. Type 4 (UDGa) family.</text>
</comment>
<dbReference type="CDD" id="cd10030">
    <property type="entry name" value="UDG-F4_TTUDGA_SPO1dp_like"/>
    <property type="match status" value="1"/>
</dbReference>
<keyword evidence="10" id="KW-0411">Iron-sulfur</keyword>
<reference evidence="13 14" key="1">
    <citation type="submission" date="2019-03" db="EMBL/GenBank/DDBJ databases">
        <title>Genomic Encyclopedia of Type Strains, Phase IV (KMG-IV): sequencing the most valuable type-strain genomes for metagenomic binning, comparative biology and taxonomic classification.</title>
        <authorList>
            <person name="Goeker M."/>
        </authorList>
    </citation>
    <scope>NUCLEOTIDE SEQUENCE [LARGE SCALE GENOMIC DNA]</scope>
    <source>
        <strain evidence="13 14">DSM 13587</strain>
    </source>
</reference>
<evidence type="ECO:0000256" key="10">
    <source>
        <dbReference type="ARBA" id="ARBA00023014"/>
    </source>
</evidence>
<dbReference type="SUPFAM" id="SSF52141">
    <property type="entry name" value="Uracil-DNA glycosylase-like"/>
    <property type="match status" value="1"/>
</dbReference>
<keyword evidence="11" id="KW-0234">DNA repair</keyword>